<gene>
    <name evidence="3" type="ORF">NITGR_260025</name>
</gene>
<dbReference type="Pfam" id="PF13231">
    <property type="entry name" value="PMT_2"/>
    <property type="match status" value="1"/>
</dbReference>
<organism evidence="3 4">
    <name type="scientific">Nitrospina gracilis (strain 3/211)</name>
    <dbReference type="NCBI Taxonomy" id="1266370"/>
    <lineage>
        <taxon>Bacteria</taxon>
        <taxon>Pseudomonadati</taxon>
        <taxon>Nitrospinota/Tectimicrobiota group</taxon>
        <taxon>Nitrospinota</taxon>
        <taxon>Nitrospinia</taxon>
        <taxon>Nitrospinales</taxon>
        <taxon>Nitrospinaceae</taxon>
        <taxon>Nitrospina</taxon>
    </lineage>
</organism>
<dbReference type="InParanoid" id="M1YXM1"/>
<name>M1YXM1_NITG3</name>
<feature type="transmembrane region" description="Helical" evidence="1">
    <location>
        <begin position="212"/>
        <end position="236"/>
    </location>
</feature>
<feature type="domain" description="Glycosyltransferase RgtA/B/C/D-like" evidence="2">
    <location>
        <begin position="61"/>
        <end position="226"/>
    </location>
</feature>
<keyword evidence="1" id="KW-0812">Transmembrane</keyword>
<feature type="transmembrane region" description="Helical" evidence="1">
    <location>
        <begin position="111"/>
        <end position="130"/>
    </location>
</feature>
<feature type="transmembrane region" description="Helical" evidence="1">
    <location>
        <begin position="310"/>
        <end position="327"/>
    </location>
</feature>
<accession>M1YXM1</accession>
<feature type="transmembrane region" description="Helical" evidence="1">
    <location>
        <begin position="339"/>
        <end position="357"/>
    </location>
</feature>
<evidence type="ECO:0000259" key="2">
    <source>
        <dbReference type="Pfam" id="PF13231"/>
    </source>
</evidence>
<feature type="transmembrane region" description="Helical" evidence="1">
    <location>
        <begin position="187"/>
        <end position="203"/>
    </location>
</feature>
<feature type="transmembrane region" description="Helical" evidence="1">
    <location>
        <begin position="136"/>
        <end position="158"/>
    </location>
</feature>
<dbReference type="InterPro" id="IPR038731">
    <property type="entry name" value="RgtA/B/C-like"/>
</dbReference>
<proteinExistence type="predicted"/>
<comment type="caution">
    <text evidence="3">The sequence shown here is derived from an EMBL/GenBank/DDBJ whole genome shotgun (WGS) entry which is preliminary data.</text>
</comment>
<reference evidence="3 4" key="1">
    <citation type="journal article" date="2013" name="Front. Microbiol.">
        <title>The genome of Nitrospina gracilis illuminates the metabolism and evolution of the major marine nitrite oxidizer.</title>
        <authorList>
            <person name="Luecker S."/>
            <person name="Nowka B."/>
            <person name="Rattei T."/>
            <person name="Spieck E."/>
            <person name="and Daims H."/>
        </authorList>
    </citation>
    <scope>NUCLEOTIDE SEQUENCE [LARGE SCALE GENOMIC DNA]</scope>
    <source>
        <strain evidence="3 4">3/211</strain>
    </source>
</reference>
<dbReference type="RefSeq" id="WP_005007530.1">
    <property type="nucleotide sequence ID" value="NZ_HG422173.1"/>
</dbReference>
<feature type="transmembrane region" description="Helical" evidence="1">
    <location>
        <begin position="395"/>
        <end position="414"/>
    </location>
</feature>
<dbReference type="Proteomes" id="UP000011704">
    <property type="component" value="Unassembled WGS sequence"/>
</dbReference>
<evidence type="ECO:0000313" key="4">
    <source>
        <dbReference type="Proteomes" id="UP000011704"/>
    </source>
</evidence>
<dbReference type="EMBL" id="CAQJ01000029">
    <property type="protein sequence ID" value="CCQ90220.1"/>
    <property type="molecule type" value="Genomic_DNA"/>
</dbReference>
<feature type="transmembrane region" description="Helical" evidence="1">
    <location>
        <begin position="281"/>
        <end position="303"/>
    </location>
</feature>
<feature type="transmembrane region" description="Helical" evidence="1">
    <location>
        <begin position="426"/>
        <end position="449"/>
    </location>
</feature>
<dbReference type="OrthoDB" id="9769421at2"/>
<keyword evidence="1" id="KW-0472">Membrane</keyword>
<feature type="transmembrane region" description="Helical" evidence="1">
    <location>
        <begin position="71"/>
        <end position="99"/>
    </location>
</feature>
<evidence type="ECO:0000256" key="1">
    <source>
        <dbReference type="SAM" id="Phobius"/>
    </source>
</evidence>
<dbReference type="AlphaFoldDB" id="M1YXM1"/>
<feature type="transmembrane region" description="Helical" evidence="1">
    <location>
        <begin position="369"/>
        <end position="389"/>
    </location>
</feature>
<sequence>MIQRLHFWYTGGLPIGSALIVWTMVSWQRWPDLLVDFGQQAYVPWALSQGQILYRDVAYFHGPLSSYIHTLVFLIFGPGILQLALFNLALVSLVSFLIFRLCHYFSNRLNATLICLSFITVFVFAHHMGFGSFNFIAPYTYDLTHGILLGIFTLFLFYRYLKSPRLQTLCALGVLLGLVFLTKVEVFLAVSLSLGGGLFIFWSQRRLHSKTILLNAAVFAGCSLLPILAFALYFSFFMPVTRAFSHILGQYLNAADPVIRTMPYYQFTLGWMHLEDNLKRMGLHALIFLCLGGLVSYLNYIFFRNRTNNRLTGLLLGLLTLVALWALTDTIPWLEITRAFPIILFITGFYLAIRIGRGQRLIQITRRRIIFLTLIVFSLTLTFKAFYNLRLSDLGFALAMPATLVMLFFALHSLPRIAERISGNAVIIRSVSISAVLYFIAVIGMNSFFAYQNKTYPVGEGVDRIFDFQPLVQYPDGRIFSRGLIVNETLELLKKEMGEKTDLLTLPDAMIFNYLLRKSFPTRDTLFSPLTMRTQDENGVSTRLQAAPPSHILMVHADYQWFGQRHFGTDYARSVMEWIQRDYVLVRQIGATPFEGREFGVQIFKRSLPGKS</sequence>
<feature type="transmembrane region" description="Helical" evidence="1">
    <location>
        <begin position="7"/>
        <end position="25"/>
    </location>
</feature>
<keyword evidence="4" id="KW-1185">Reference proteome</keyword>
<evidence type="ECO:0000313" key="3">
    <source>
        <dbReference type="EMBL" id="CCQ90220.1"/>
    </source>
</evidence>
<protein>
    <recommendedName>
        <fullName evidence="2">Glycosyltransferase RgtA/B/C/D-like domain-containing protein</fullName>
    </recommendedName>
</protein>
<dbReference type="HOGENOM" id="CLU_029348_0_0_0"/>
<dbReference type="STRING" id="1266370.NITGR_260025"/>
<feature type="transmembrane region" description="Helical" evidence="1">
    <location>
        <begin position="165"/>
        <end position="181"/>
    </location>
</feature>
<keyword evidence="1" id="KW-1133">Transmembrane helix</keyword>